<gene>
    <name evidence="3" type="ORF">AMK59_1500</name>
</gene>
<name>A0A0T6BDG5_9SCAR</name>
<dbReference type="InterPro" id="IPR035437">
    <property type="entry name" value="SNase_OB-fold_sf"/>
</dbReference>
<feature type="domain" description="Tudor" evidence="2">
    <location>
        <begin position="327"/>
        <end position="384"/>
    </location>
</feature>
<keyword evidence="4" id="KW-1185">Reference proteome</keyword>
<feature type="compositionally biased region" description="Basic and acidic residues" evidence="1">
    <location>
        <begin position="1067"/>
        <end position="1084"/>
    </location>
</feature>
<feature type="compositionally biased region" description="Basic and acidic residues" evidence="1">
    <location>
        <begin position="1317"/>
        <end position="1329"/>
    </location>
</feature>
<evidence type="ECO:0000313" key="3">
    <source>
        <dbReference type="EMBL" id="KRT85343.1"/>
    </source>
</evidence>
<dbReference type="Gene3D" id="2.30.30.140">
    <property type="match status" value="5"/>
</dbReference>
<feature type="domain" description="Tudor" evidence="2">
    <location>
        <begin position="42"/>
        <end position="100"/>
    </location>
</feature>
<feature type="domain" description="Tudor" evidence="2">
    <location>
        <begin position="513"/>
        <end position="573"/>
    </location>
</feature>
<feature type="domain" description="Tudor" evidence="2">
    <location>
        <begin position="694"/>
        <end position="752"/>
    </location>
</feature>
<dbReference type="PROSITE" id="PS50304">
    <property type="entry name" value="TUDOR"/>
    <property type="match status" value="5"/>
</dbReference>
<organism evidence="3 4">
    <name type="scientific">Oryctes borbonicus</name>
    <dbReference type="NCBI Taxonomy" id="1629725"/>
    <lineage>
        <taxon>Eukaryota</taxon>
        <taxon>Metazoa</taxon>
        <taxon>Ecdysozoa</taxon>
        <taxon>Arthropoda</taxon>
        <taxon>Hexapoda</taxon>
        <taxon>Insecta</taxon>
        <taxon>Pterygota</taxon>
        <taxon>Neoptera</taxon>
        <taxon>Endopterygota</taxon>
        <taxon>Coleoptera</taxon>
        <taxon>Polyphaga</taxon>
        <taxon>Scarabaeiformia</taxon>
        <taxon>Scarabaeidae</taxon>
        <taxon>Dynastinae</taxon>
        <taxon>Oryctes</taxon>
    </lineage>
</organism>
<dbReference type="PANTHER" id="PTHR22948">
    <property type="entry name" value="TUDOR DOMAIN CONTAINING PROTEIN"/>
    <property type="match status" value="1"/>
</dbReference>
<dbReference type="GO" id="GO:0043186">
    <property type="term" value="C:P granule"/>
    <property type="evidence" value="ECO:0007669"/>
    <property type="project" value="TreeGrafter"/>
</dbReference>
<dbReference type="CDD" id="cd20379">
    <property type="entry name" value="Tudor_dTUD-like"/>
    <property type="match status" value="1"/>
</dbReference>
<dbReference type="GO" id="GO:0030719">
    <property type="term" value="P:P granule organization"/>
    <property type="evidence" value="ECO:0007669"/>
    <property type="project" value="TreeGrafter"/>
</dbReference>
<protein>
    <recommendedName>
        <fullName evidence="2">Tudor domain-containing protein</fullName>
    </recommendedName>
</protein>
<comment type="caution">
    <text evidence="3">The sequence shown here is derived from an EMBL/GenBank/DDBJ whole genome shotgun (WGS) entry which is preliminary data.</text>
</comment>
<evidence type="ECO:0000256" key="1">
    <source>
        <dbReference type="SAM" id="MobiDB-lite"/>
    </source>
</evidence>
<dbReference type="InterPro" id="IPR002999">
    <property type="entry name" value="Tudor"/>
</dbReference>
<feature type="region of interest" description="Disordered" evidence="1">
    <location>
        <begin position="1317"/>
        <end position="1354"/>
    </location>
</feature>
<dbReference type="Gene3D" id="2.40.50.90">
    <property type="match status" value="2"/>
</dbReference>
<dbReference type="PANTHER" id="PTHR22948:SF29">
    <property type="entry name" value="FI02030P-RELATED"/>
    <property type="match status" value="1"/>
</dbReference>
<dbReference type="OrthoDB" id="9989103at2759"/>
<dbReference type="Pfam" id="PF00567">
    <property type="entry name" value="TUDOR"/>
    <property type="match status" value="5"/>
</dbReference>
<feature type="region of interest" description="Disordered" evidence="1">
    <location>
        <begin position="1052"/>
        <end position="1182"/>
    </location>
</feature>
<sequence>MISISWFYNPINFHCQLDNNKLAFKEMMEDIQLNYRNRKTTKANPGAPVIVPFSEDGALYRAQVLSCQFNQYHVKYVDYGNVATVNNVYPIEKKHMTLPAQAIPCGLHGIAPMGDTWPDPDTFSPYFDKDNFNCQFITFLESRYSVGLSSDGKDVSKLLNEASLAIPTKSETFIEINLLMNQQIMIVLRDVASLNDITIETQSGITAKASMHNLTAATETYEDNLRQWIGHYLIMFVDNVLENKIEITLYDLTGQKLQILTPDEGAYDTVEPLCPLPIYSEVIQGWVSYASAESIYIQPSQFSETIAQLLETLYGHYSTLTQEETITPAEGQIYAVLSSDSNWYRGSVTEIKEDGVVVTFVDYGNSELVSVANIRELSPLFYQPHMLAVEIFVPGDKEQYLEQEITVSVVSGRLGWEGTIISESDEAGEVAPPQSAEVKEELEEPIITPTSSQQDFIPEEEEAASPTIGVHVVISHIDTPSEFYLQHSDASESISLLQEELQEHIPNLVNLENPTAGVLCAAPYSVCQQWFRAQVLDADDDITTVRFVDFGNTDVITNANVHVKTLPSEMLSIEYHAKLCSLFAKPVGDEWSAAAIDTFENYVSVEQLTAEIIHQDEKTTYVELYANGKNVGEMLKEEGLAADLHIETESSSTGFISHLNSPSEFWIQLESSCSDLEWVADQLANADSYPALEDLTPGSLCAAIFSDDDSWYRARILSNTVAGLEVIFIDYGNSCSCNGLRELPEDLIMLPPLALKCSLQKPNGILQWSQAATDKFKEISADGATVFNVNILTPGETSIVQLTHENQDISIQLVPETRQCFVCTVDSVDSFWVQFMDDNVKIENMVEALEVAESWPTLTDVVDDSLVAVLFVDGVWYRAKILEKTDEGYEALFIDYGNTSVITNLKQLPDEYAKIEPLASNFKLDLLPRTKWGDKSDELFRSMTECGVAIFDLELVFENTVRLYLNGVDIRPSLECIKCTPVVSLQSSPKKMPTEIEQPKSVEECKSITTATTSEVNVIEIGDNHSADTEKLSQQETEIEDDHSVVMEELPEQQKEIDSDQSQDLEEFSRQQKEVVKNQSKDVEELPQLQKEIDSDKSKNVEEHPQLKEEIPKSQSENVEEHLQRQEEILKCHAQEVKELPQQQTSTDENQSVDMKKRDKGDNKQNSLIKNGKPVPEIKDTDNVTTMKMVENHLENIIDNVVTHSHSPEKLPEETSTSKVIETAQNVTHKIVNDNVENDNCKTPSEKKDNEMASVFTSDETFDTTKCDITNQKTSRHETNKPLDSLVVKDTSNQLTKSSQEITNALECDKTLEVSEIDKEKPYTEDSKIITESSDTGHSPKKDEISEKVNLEEK</sequence>
<dbReference type="GO" id="GO:0034587">
    <property type="term" value="P:piRNA processing"/>
    <property type="evidence" value="ECO:0007669"/>
    <property type="project" value="TreeGrafter"/>
</dbReference>
<dbReference type="InterPro" id="IPR050621">
    <property type="entry name" value="Tudor_domain_containing"/>
</dbReference>
<evidence type="ECO:0000313" key="4">
    <source>
        <dbReference type="Proteomes" id="UP000051574"/>
    </source>
</evidence>
<feature type="compositionally biased region" description="Basic and acidic residues" evidence="1">
    <location>
        <begin position="1338"/>
        <end position="1354"/>
    </location>
</feature>
<proteinExistence type="predicted"/>
<feature type="compositionally biased region" description="Basic and acidic residues" evidence="1">
    <location>
        <begin position="1091"/>
        <end position="1112"/>
    </location>
</feature>
<dbReference type="EMBL" id="LJIG01001597">
    <property type="protein sequence ID" value="KRT85343.1"/>
    <property type="molecule type" value="Genomic_DNA"/>
</dbReference>
<feature type="compositionally biased region" description="Basic and acidic residues" evidence="1">
    <location>
        <begin position="1154"/>
        <end position="1163"/>
    </location>
</feature>
<feature type="region of interest" description="Disordered" evidence="1">
    <location>
        <begin position="1235"/>
        <end position="1296"/>
    </location>
</feature>
<feature type="domain" description="Tudor" evidence="2">
    <location>
        <begin position="859"/>
        <end position="917"/>
    </location>
</feature>
<dbReference type="Proteomes" id="UP000051574">
    <property type="component" value="Unassembled WGS sequence"/>
</dbReference>
<dbReference type="SMART" id="SM00333">
    <property type="entry name" value="TUDOR"/>
    <property type="match status" value="5"/>
</dbReference>
<feature type="compositionally biased region" description="Basic and acidic residues" evidence="1">
    <location>
        <begin position="1119"/>
        <end position="1139"/>
    </location>
</feature>
<accession>A0A0T6BDG5</accession>
<feature type="compositionally biased region" description="Polar residues" evidence="1">
    <location>
        <begin position="1141"/>
        <end position="1153"/>
    </location>
</feature>
<dbReference type="SUPFAM" id="SSF63748">
    <property type="entry name" value="Tudor/PWWP/MBT"/>
    <property type="match status" value="5"/>
</dbReference>
<dbReference type="GO" id="GO:0007283">
    <property type="term" value="P:spermatogenesis"/>
    <property type="evidence" value="ECO:0007669"/>
    <property type="project" value="TreeGrafter"/>
</dbReference>
<reference evidence="3 4" key="1">
    <citation type="submission" date="2015-09" db="EMBL/GenBank/DDBJ databases">
        <title>Draft genome of the scarab beetle Oryctes borbonicus.</title>
        <authorList>
            <person name="Meyer J.M."/>
            <person name="Markov G.V."/>
            <person name="Baskaran P."/>
            <person name="Herrmann M."/>
            <person name="Sommer R.J."/>
            <person name="Roedelsperger C."/>
        </authorList>
    </citation>
    <scope>NUCLEOTIDE SEQUENCE [LARGE SCALE GENOMIC DNA]</scope>
    <source>
        <strain evidence="3">OB123</strain>
        <tissue evidence="3">Whole animal</tissue>
    </source>
</reference>
<evidence type="ECO:0000259" key="2">
    <source>
        <dbReference type="PROSITE" id="PS50304"/>
    </source>
</evidence>